<feature type="region of interest" description="Disordered" evidence="1">
    <location>
        <begin position="357"/>
        <end position="378"/>
    </location>
</feature>
<dbReference type="InterPro" id="IPR011009">
    <property type="entry name" value="Kinase-like_dom_sf"/>
</dbReference>
<gene>
    <name evidence="3" type="ORF">OHA22_25845</name>
</gene>
<organism evidence="3">
    <name type="scientific">Streptomyces sp. NBC_00093</name>
    <dbReference type="NCBI Taxonomy" id="2975649"/>
    <lineage>
        <taxon>Bacteria</taxon>
        <taxon>Bacillati</taxon>
        <taxon>Actinomycetota</taxon>
        <taxon>Actinomycetes</taxon>
        <taxon>Kitasatosporales</taxon>
        <taxon>Streptomycetaceae</taxon>
        <taxon>Streptomyces</taxon>
    </lineage>
</organism>
<feature type="compositionally biased region" description="Basic and acidic residues" evidence="1">
    <location>
        <begin position="361"/>
        <end position="378"/>
    </location>
</feature>
<dbReference type="AlphaFoldDB" id="A0AAU2A1Y1"/>
<reference evidence="3" key="1">
    <citation type="submission" date="2022-10" db="EMBL/GenBank/DDBJ databases">
        <title>The complete genomes of actinobacterial strains from the NBC collection.</title>
        <authorList>
            <person name="Joergensen T.S."/>
            <person name="Alvarez Arevalo M."/>
            <person name="Sterndorff E.B."/>
            <person name="Faurdal D."/>
            <person name="Vuksanovic O."/>
            <person name="Mourched A.-S."/>
            <person name="Charusanti P."/>
            <person name="Shaw S."/>
            <person name="Blin K."/>
            <person name="Weber T."/>
        </authorList>
    </citation>
    <scope>NUCLEOTIDE SEQUENCE</scope>
    <source>
        <strain evidence="3">NBC_00093</strain>
    </source>
</reference>
<dbReference type="Gene3D" id="3.90.1200.10">
    <property type="match status" value="1"/>
</dbReference>
<dbReference type="InterPro" id="IPR002575">
    <property type="entry name" value="Aminoglycoside_PTrfase"/>
</dbReference>
<dbReference type="InterPro" id="IPR052077">
    <property type="entry name" value="CcrZ_PhaseVar_Mediator"/>
</dbReference>
<evidence type="ECO:0000256" key="1">
    <source>
        <dbReference type="SAM" id="MobiDB-lite"/>
    </source>
</evidence>
<dbReference type="EMBL" id="CP108222">
    <property type="protein sequence ID" value="WTT18704.1"/>
    <property type="molecule type" value="Genomic_DNA"/>
</dbReference>
<dbReference type="PANTHER" id="PTHR40086">
    <property type="entry name" value="PHOSPHOTRANSFERASE YTMP-RELATED"/>
    <property type="match status" value="1"/>
</dbReference>
<evidence type="ECO:0000313" key="3">
    <source>
        <dbReference type="EMBL" id="WTT18704.1"/>
    </source>
</evidence>
<accession>A0AAU2A1Y1</accession>
<protein>
    <submittedName>
        <fullName evidence="3">Aminoglycoside phosphotransferase family protein</fullName>
    </submittedName>
</protein>
<feature type="domain" description="Aminoglycoside phosphotransferase" evidence="2">
    <location>
        <begin position="92"/>
        <end position="264"/>
    </location>
</feature>
<dbReference type="Pfam" id="PF01636">
    <property type="entry name" value="APH"/>
    <property type="match status" value="1"/>
</dbReference>
<dbReference type="PANTHER" id="PTHR40086:SF1">
    <property type="entry name" value="CELL CYCLE REGULATOR CCRZ"/>
    <property type="match status" value="1"/>
</dbReference>
<sequence>MSAERVSPAPERAVDVTPADAVQETFQGYHHVTHVIPLPGAAPDGSRVRGKVREPRANLLWFDRRCFVSEEQLLGDLQGRVDGIPELIEAGDMRLQRFIEGRTLAARHRSGREVPGEVVDQVLALFAQMLAISADTLKTPRVCEPEDRATDPNSSEFLERLITFAEERVYRENLEDFKSLFDALGIEADSFKKLRKNVSDLTERPFCLLHADLHRENLILDRENRLWTIDWELAMFGDPLYDLATHLYLMRYPEEQHNSLAERWSSLAEQVRPGSAKNWESDLPKIMDFKRAQSVFTDVIRATQILGSGARFNWPQLYREASKVHGALLGGAEPLGLMGVPTLRYVMTSLVRWHRERRNRNRSDRQRNDHQDTEIAFP</sequence>
<proteinExistence type="predicted"/>
<name>A0AAU2A1Y1_9ACTN</name>
<evidence type="ECO:0000259" key="2">
    <source>
        <dbReference type="Pfam" id="PF01636"/>
    </source>
</evidence>
<dbReference type="SUPFAM" id="SSF56112">
    <property type="entry name" value="Protein kinase-like (PK-like)"/>
    <property type="match status" value="1"/>
</dbReference>